<sequence>MYHYTESGLRNVWLENGVTKRKTAHGTATAIQDVDGLHKVIGRSLAQKGRLTGTEFRFLRKELDLSQHRLADLIGTTEQTVALWEKRGKIPKTADRMLRAIYLETIDGNVKLKEMIEHTADLDRREGEKMVFHDTERGWVPAQLVAA</sequence>
<organism evidence="2 3">
    <name type="scientific">Paraburkholderia sartisoli</name>
    <dbReference type="NCBI Taxonomy" id="83784"/>
    <lineage>
        <taxon>Bacteria</taxon>
        <taxon>Pseudomonadati</taxon>
        <taxon>Pseudomonadota</taxon>
        <taxon>Betaproteobacteria</taxon>
        <taxon>Burkholderiales</taxon>
        <taxon>Burkholderiaceae</taxon>
        <taxon>Paraburkholderia</taxon>
    </lineage>
</organism>
<dbReference type="AlphaFoldDB" id="A0A1H4AE58"/>
<protein>
    <submittedName>
        <fullName evidence="2">DNA-binding transcriptional regulator YiaG, contains XRE-type HTH domain</fullName>
    </submittedName>
</protein>
<feature type="domain" description="HTH cro/C1-type" evidence="1">
    <location>
        <begin position="56"/>
        <end position="86"/>
    </location>
</feature>
<proteinExistence type="predicted"/>
<name>A0A1H4AE58_9BURK</name>
<dbReference type="STRING" id="83784.SAMN05192564_1011150"/>
<dbReference type="OrthoDB" id="7365244at2"/>
<keyword evidence="3" id="KW-1185">Reference proteome</keyword>
<dbReference type="PROSITE" id="PS50943">
    <property type="entry name" value="HTH_CROC1"/>
    <property type="match status" value="1"/>
</dbReference>
<evidence type="ECO:0000313" key="3">
    <source>
        <dbReference type="Proteomes" id="UP000198638"/>
    </source>
</evidence>
<dbReference type="RefSeq" id="WP_090530115.1">
    <property type="nucleotide sequence ID" value="NZ_FNRQ01000001.1"/>
</dbReference>
<evidence type="ECO:0000313" key="2">
    <source>
        <dbReference type="EMBL" id="SEA34265.1"/>
    </source>
</evidence>
<keyword evidence="2" id="KW-0238">DNA-binding</keyword>
<dbReference type="InterPro" id="IPR001387">
    <property type="entry name" value="Cro/C1-type_HTH"/>
</dbReference>
<dbReference type="Gene3D" id="1.10.260.40">
    <property type="entry name" value="lambda repressor-like DNA-binding domains"/>
    <property type="match status" value="1"/>
</dbReference>
<dbReference type="SUPFAM" id="SSF47413">
    <property type="entry name" value="lambda repressor-like DNA-binding domains"/>
    <property type="match status" value="1"/>
</dbReference>
<evidence type="ECO:0000259" key="1">
    <source>
        <dbReference type="PROSITE" id="PS50943"/>
    </source>
</evidence>
<reference evidence="3" key="1">
    <citation type="submission" date="2016-10" db="EMBL/GenBank/DDBJ databases">
        <authorList>
            <person name="Varghese N."/>
            <person name="Submissions S."/>
        </authorList>
    </citation>
    <scope>NUCLEOTIDE SEQUENCE [LARGE SCALE GENOMIC DNA]</scope>
    <source>
        <strain evidence="3">LMG 24000</strain>
    </source>
</reference>
<dbReference type="InterPro" id="IPR010982">
    <property type="entry name" value="Lambda_DNA-bd_dom_sf"/>
</dbReference>
<dbReference type="EMBL" id="FNRQ01000001">
    <property type="protein sequence ID" value="SEA34265.1"/>
    <property type="molecule type" value="Genomic_DNA"/>
</dbReference>
<dbReference type="Pfam" id="PF01381">
    <property type="entry name" value="HTH_3"/>
    <property type="match status" value="1"/>
</dbReference>
<accession>A0A1H4AE58</accession>
<dbReference type="Proteomes" id="UP000198638">
    <property type="component" value="Unassembled WGS sequence"/>
</dbReference>
<dbReference type="GO" id="GO:0003677">
    <property type="term" value="F:DNA binding"/>
    <property type="evidence" value="ECO:0007669"/>
    <property type="project" value="UniProtKB-KW"/>
</dbReference>
<gene>
    <name evidence="2" type="ORF">SAMN05192564_1011150</name>
</gene>
<dbReference type="CDD" id="cd00093">
    <property type="entry name" value="HTH_XRE"/>
    <property type="match status" value="1"/>
</dbReference>